<gene>
    <name evidence="1" type="ORF">E5K00_07095</name>
</gene>
<accession>A0A4Z0Q6B7</accession>
<comment type="caution">
    <text evidence="1">The sequence shown here is derived from an EMBL/GenBank/DDBJ whole genome shotgun (WGS) entry which is preliminary data.</text>
</comment>
<sequence>MKALLKADQHNKCAYCETRFDHSSPGDVEHYRPKAGYRQTAAGQIQGPGYYWLAYDWQNLLFACEDCNRVRKRQLFPLANDPAGRARMHHDDVAREQPLLLNPASTPDPERHLTFAEEAAKGLTSHGRASLSAYDLNRKELLDDRRERLRCLQDIEFLAQLFEFDPPVVDIQQLITLYGSEEKLSLKIAQARLDYQRAFLDSAEYAGMVRANFEHLPHR</sequence>
<evidence type="ECO:0000313" key="1">
    <source>
        <dbReference type="EMBL" id="TGE24959.1"/>
    </source>
</evidence>
<dbReference type="EMBL" id="SRLC01000001">
    <property type="protein sequence ID" value="TGE24959.1"/>
    <property type="molecule type" value="Genomic_DNA"/>
</dbReference>
<dbReference type="AlphaFoldDB" id="A0A4Z0Q6B7"/>
<proteinExistence type="predicted"/>
<keyword evidence="2" id="KW-1185">Reference proteome</keyword>
<dbReference type="Proteomes" id="UP000297549">
    <property type="component" value="Unassembled WGS sequence"/>
</dbReference>
<dbReference type="Gene3D" id="1.10.30.50">
    <property type="match status" value="1"/>
</dbReference>
<protein>
    <recommendedName>
        <fullName evidence="3">TIGR02646 family protein</fullName>
    </recommendedName>
</protein>
<reference evidence="1 2" key="1">
    <citation type="submission" date="2019-04" db="EMBL/GenBank/DDBJ databases">
        <authorList>
            <person name="Feng G."/>
            <person name="Zhang J."/>
            <person name="Zhu H."/>
        </authorList>
    </citation>
    <scope>NUCLEOTIDE SEQUENCE [LARGE SCALE GENOMIC DNA]</scope>
    <source>
        <strain evidence="1 2">JCM 31653</strain>
    </source>
</reference>
<evidence type="ECO:0000313" key="2">
    <source>
        <dbReference type="Proteomes" id="UP000297549"/>
    </source>
</evidence>
<evidence type="ECO:0008006" key="3">
    <source>
        <dbReference type="Google" id="ProtNLM"/>
    </source>
</evidence>
<dbReference type="RefSeq" id="WP_167856779.1">
    <property type="nucleotide sequence ID" value="NZ_SRLC01000001.1"/>
</dbReference>
<name>A0A4Z0Q6B7_9BACT</name>
<organism evidence="1 2">
    <name type="scientific">Hymenobacter aquaticus</name>
    <dbReference type="NCBI Taxonomy" id="1867101"/>
    <lineage>
        <taxon>Bacteria</taxon>
        <taxon>Pseudomonadati</taxon>
        <taxon>Bacteroidota</taxon>
        <taxon>Cytophagia</taxon>
        <taxon>Cytophagales</taxon>
        <taxon>Hymenobacteraceae</taxon>
        <taxon>Hymenobacter</taxon>
    </lineage>
</organism>